<dbReference type="SMART" id="SM00880">
    <property type="entry name" value="CHAD"/>
    <property type="match status" value="1"/>
</dbReference>
<dbReference type="OrthoDB" id="9777271at2"/>
<evidence type="ECO:0000259" key="2">
    <source>
        <dbReference type="PROSITE" id="PS51708"/>
    </source>
</evidence>
<dbReference type="InterPro" id="IPR033469">
    <property type="entry name" value="CYTH-like_dom_sf"/>
</dbReference>
<keyword evidence="4" id="KW-1185">Reference proteome</keyword>
<name>A0A4U0ST99_9ACTN</name>
<dbReference type="Gene3D" id="2.40.320.10">
    <property type="entry name" value="Hypothetical Protein Pfu-838710-001"/>
    <property type="match status" value="1"/>
</dbReference>
<dbReference type="Pfam" id="PF01928">
    <property type="entry name" value="CYTH"/>
    <property type="match status" value="1"/>
</dbReference>
<sequence length="507" mass="55228">MGKRMQEIERKYESEGRVEAPDLAGLPGVAGVRELEPAKLDAVYFDTADLRLAVRRITLRRRTGGDDAGWHLKLPADGADTRTEVHAPLGKGARAVPAELADEVAVFTRGHALIPVVRIKNDRRRVHLVDDDGSPLAEIAYDHVTAQVLLVRGSVTATAWNETEVELLGGRPKLLDAIEERLAHAGLHRSTSPSKLARALGDRLAGAVRPPEPPGVLHSAGDTALAYLHAQVRAIAVYDPQVRRDEEDAVHQMRVSTRRLRSALKSFGRQLDRAVTDPVGDELKWLAGVLGVERDREVLAERIAARLAGLPPELATDAVRRRLLGTLAAAHPEARGELLRELNGTRYFTLLDRLDALLAEPPLRGAAKAPARKAVAKVVRRDHRRLGRRIATALAIDPGRERDVALHDARKAAKRARYSSEAARPVLGKPAQKHTRRMKSIAQLLGEHQDSVICRQAIVGVAVQAAAAGESQQAYEALVQAERKIAADVEARLPKAWSKANRGKLAG</sequence>
<dbReference type="EMBL" id="SUMC01000001">
    <property type="protein sequence ID" value="TKA13246.1"/>
    <property type="molecule type" value="Genomic_DNA"/>
</dbReference>
<dbReference type="PANTHER" id="PTHR39339:SF1">
    <property type="entry name" value="CHAD DOMAIN-CONTAINING PROTEIN"/>
    <property type="match status" value="1"/>
</dbReference>
<accession>A0A4U0ST99</accession>
<evidence type="ECO:0000313" key="4">
    <source>
        <dbReference type="Proteomes" id="UP000305778"/>
    </source>
</evidence>
<dbReference type="CDD" id="cd07374">
    <property type="entry name" value="CYTH-like_Pase"/>
    <property type="match status" value="1"/>
</dbReference>
<dbReference type="PROSITE" id="PS51707">
    <property type="entry name" value="CYTH"/>
    <property type="match status" value="1"/>
</dbReference>
<dbReference type="PANTHER" id="PTHR39339">
    <property type="entry name" value="SLR1444 PROTEIN"/>
    <property type="match status" value="1"/>
</dbReference>
<organism evidence="3 4">
    <name type="scientific">Actinacidiphila oryziradicis</name>
    <dbReference type="NCBI Taxonomy" id="2571141"/>
    <lineage>
        <taxon>Bacteria</taxon>
        <taxon>Bacillati</taxon>
        <taxon>Actinomycetota</taxon>
        <taxon>Actinomycetes</taxon>
        <taxon>Kitasatosporales</taxon>
        <taxon>Streptomycetaceae</taxon>
        <taxon>Actinacidiphila</taxon>
    </lineage>
</organism>
<proteinExistence type="predicted"/>
<dbReference type="SMART" id="SM01118">
    <property type="entry name" value="CYTH"/>
    <property type="match status" value="1"/>
</dbReference>
<feature type="domain" description="CHAD" evidence="2">
    <location>
        <begin position="217"/>
        <end position="502"/>
    </location>
</feature>
<dbReference type="InterPro" id="IPR023577">
    <property type="entry name" value="CYTH_domain"/>
</dbReference>
<gene>
    <name evidence="3" type="ORF">FCI23_00465</name>
</gene>
<evidence type="ECO:0000313" key="3">
    <source>
        <dbReference type="EMBL" id="TKA13246.1"/>
    </source>
</evidence>
<dbReference type="Pfam" id="PF05235">
    <property type="entry name" value="CHAD"/>
    <property type="match status" value="1"/>
</dbReference>
<dbReference type="Gene3D" id="1.40.20.10">
    <property type="entry name" value="CHAD domain"/>
    <property type="match status" value="1"/>
</dbReference>
<dbReference type="InterPro" id="IPR007899">
    <property type="entry name" value="CHAD_dom"/>
</dbReference>
<comment type="caution">
    <text evidence="3">The sequence shown here is derived from an EMBL/GenBank/DDBJ whole genome shotgun (WGS) entry which is preliminary data.</text>
</comment>
<dbReference type="PROSITE" id="PS51708">
    <property type="entry name" value="CHAD"/>
    <property type="match status" value="1"/>
</dbReference>
<feature type="domain" description="CYTH" evidence="1">
    <location>
        <begin position="5"/>
        <end position="206"/>
    </location>
</feature>
<dbReference type="Proteomes" id="UP000305778">
    <property type="component" value="Unassembled WGS sequence"/>
</dbReference>
<dbReference type="AlphaFoldDB" id="A0A4U0ST99"/>
<dbReference type="SUPFAM" id="SSF55154">
    <property type="entry name" value="CYTH-like phosphatases"/>
    <property type="match status" value="1"/>
</dbReference>
<evidence type="ECO:0000259" key="1">
    <source>
        <dbReference type="PROSITE" id="PS51707"/>
    </source>
</evidence>
<reference evidence="3 4" key="1">
    <citation type="submission" date="2019-04" db="EMBL/GenBank/DDBJ databases">
        <title>Streptomyces oryziradicis sp. nov., a novel actinomycete isolated from rhizosphere soil of rice (Oryza sativa L.).</title>
        <authorList>
            <person name="Li C."/>
        </authorList>
    </citation>
    <scope>NUCLEOTIDE SEQUENCE [LARGE SCALE GENOMIC DNA]</scope>
    <source>
        <strain evidence="3 4">NEAU-C40</strain>
    </source>
</reference>
<dbReference type="InterPro" id="IPR038186">
    <property type="entry name" value="CHAD_dom_sf"/>
</dbReference>
<protein>
    <submittedName>
        <fullName evidence="3">CYTH and CHAD domain-containing protein</fullName>
    </submittedName>
</protein>
<dbReference type="RefSeq" id="WP_136721406.1">
    <property type="nucleotide sequence ID" value="NZ_SUMC01000001.1"/>
</dbReference>